<reference evidence="1 2" key="1">
    <citation type="submission" date="2024-01" db="EMBL/GenBank/DDBJ databases">
        <title>Comparative genomics of Cryptococcus and Kwoniella reveals pathogenesis evolution and contrasting modes of karyotype evolution via chromosome fusion or intercentromeric recombination.</title>
        <authorList>
            <person name="Coelho M.A."/>
            <person name="David-Palma M."/>
            <person name="Shea T."/>
            <person name="Bowers K."/>
            <person name="McGinley-Smith S."/>
            <person name="Mohammad A.W."/>
            <person name="Gnirke A."/>
            <person name="Yurkov A.M."/>
            <person name="Nowrousian M."/>
            <person name="Sun S."/>
            <person name="Cuomo C.A."/>
            <person name="Heitman J."/>
        </authorList>
    </citation>
    <scope>NUCLEOTIDE SEQUENCE [LARGE SCALE GENOMIC DNA]</scope>
    <source>
        <strain evidence="1 2">CBS 6074</strain>
    </source>
</reference>
<sequence length="206" mass="23364">MSSKNNSSSVTNGSFNDGSTFILGRFNFSNKVKPSCKIRCHLYERYPLDDRSRLIEYRSDLNNEEQSFLDELQGQHGEMEDTISILTGIDCQLEGNDTNDNNDNDDADRLSAFKHYLSHVGTQSIIKHPNNEKIANELEIKLYPICHDCTVTHTKSNTDVKDISTFFASSKAIDASSDPLGRNKNAEERNWLNIVEDRKQKASICH</sequence>
<organism evidence="1 2">
    <name type="scientific">Kwoniella dendrophila CBS 6074</name>
    <dbReference type="NCBI Taxonomy" id="1295534"/>
    <lineage>
        <taxon>Eukaryota</taxon>
        <taxon>Fungi</taxon>
        <taxon>Dikarya</taxon>
        <taxon>Basidiomycota</taxon>
        <taxon>Agaricomycotina</taxon>
        <taxon>Tremellomycetes</taxon>
        <taxon>Tremellales</taxon>
        <taxon>Cryptococcaceae</taxon>
        <taxon>Kwoniella</taxon>
    </lineage>
</organism>
<name>A0AAX4K467_9TREE</name>
<dbReference type="RefSeq" id="XP_066079278.1">
    <property type="nucleotide sequence ID" value="XM_066223181.1"/>
</dbReference>
<proteinExistence type="predicted"/>
<accession>A0AAX4K467</accession>
<protein>
    <submittedName>
        <fullName evidence="1">Uncharacterized protein</fullName>
    </submittedName>
</protein>
<dbReference type="EMBL" id="CP144107">
    <property type="protein sequence ID" value="WWC92516.1"/>
    <property type="molecule type" value="Genomic_DNA"/>
</dbReference>
<dbReference type="Proteomes" id="UP001355207">
    <property type="component" value="Chromosome 10"/>
</dbReference>
<keyword evidence="2" id="KW-1185">Reference proteome</keyword>
<dbReference type="GeneID" id="91098143"/>
<evidence type="ECO:0000313" key="1">
    <source>
        <dbReference type="EMBL" id="WWC92516.1"/>
    </source>
</evidence>
<evidence type="ECO:0000313" key="2">
    <source>
        <dbReference type="Proteomes" id="UP001355207"/>
    </source>
</evidence>
<gene>
    <name evidence="1" type="ORF">L201_007475</name>
</gene>
<dbReference type="AlphaFoldDB" id="A0AAX4K467"/>